<name>A0A5S3NC55_9FLAO</name>
<sequence>MTEILTITIATSTVCTATIFTISSFATFTVTSTIIIFHDIYFNVHIVDKKVSKKMQNFKTNFFQSIKINQTNGIYFDFTPVN</sequence>
<gene>
    <name evidence="1" type="ORF">FDT66_00890</name>
</gene>
<dbReference type="RefSeq" id="WP_138534267.1">
    <property type="nucleotide sequence ID" value="NZ_VANR01000001.1"/>
</dbReference>
<proteinExistence type="predicted"/>
<dbReference type="Proteomes" id="UP000307140">
    <property type="component" value="Unassembled WGS sequence"/>
</dbReference>
<keyword evidence="2" id="KW-1185">Reference proteome</keyword>
<organism evidence="1 2">
    <name type="scientific">Polaribacter aestuariivivens</name>
    <dbReference type="NCBI Taxonomy" id="2304626"/>
    <lineage>
        <taxon>Bacteria</taxon>
        <taxon>Pseudomonadati</taxon>
        <taxon>Bacteroidota</taxon>
        <taxon>Flavobacteriia</taxon>
        <taxon>Flavobacteriales</taxon>
        <taxon>Flavobacteriaceae</taxon>
    </lineage>
</organism>
<dbReference type="EMBL" id="VANR01000001">
    <property type="protein sequence ID" value="TMM32054.1"/>
    <property type="molecule type" value="Genomic_DNA"/>
</dbReference>
<reference evidence="1 2" key="1">
    <citation type="submission" date="2019-05" db="EMBL/GenBank/DDBJ databases">
        <title>Polaribacter aestuariivivens sp. nov., isolated from a tidal flat.</title>
        <authorList>
            <person name="Yoon J.-H."/>
        </authorList>
    </citation>
    <scope>NUCLEOTIDE SEQUENCE [LARGE SCALE GENOMIC DNA]</scope>
    <source>
        <strain evidence="1 2">DBTF-3</strain>
    </source>
</reference>
<accession>A0A5S3NC55</accession>
<comment type="caution">
    <text evidence="1">The sequence shown here is derived from an EMBL/GenBank/DDBJ whole genome shotgun (WGS) entry which is preliminary data.</text>
</comment>
<evidence type="ECO:0000313" key="1">
    <source>
        <dbReference type="EMBL" id="TMM32054.1"/>
    </source>
</evidence>
<evidence type="ECO:0000313" key="2">
    <source>
        <dbReference type="Proteomes" id="UP000307140"/>
    </source>
</evidence>
<dbReference type="AlphaFoldDB" id="A0A5S3NC55"/>
<protein>
    <submittedName>
        <fullName evidence="1">Uncharacterized protein</fullName>
    </submittedName>
</protein>